<dbReference type="PATRIC" id="fig|1550566.3.peg.2446"/>
<sequence length="111" mass="12890">MYPRDSRYLTILNPLTTGRLDIAINFECQFKLLSKWFGVDLIEFKDEVRHGFGRNGDRDLFSRSDLFFEIKFCCFYDIIDEFADSFSLGDDAVICSTSGPSPIVIEYFELD</sequence>
<gene>
    <name evidence="1" type="ORF">SZ63_11205</name>
</gene>
<dbReference type="Proteomes" id="UP000035301">
    <property type="component" value="Unassembled WGS sequence"/>
</dbReference>
<evidence type="ECO:0000313" key="1">
    <source>
        <dbReference type="EMBL" id="KLK87170.1"/>
    </source>
</evidence>
<accession>A0A0H1QW28</accession>
<dbReference type="AlphaFoldDB" id="A0A0H1QW28"/>
<name>A0A0H1QW28_9EURY</name>
<dbReference type="EMBL" id="JXOJ01000008">
    <property type="protein sequence ID" value="KLK87170.1"/>
    <property type="molecule type" value="Genomic_DNA"/>
</dbReference>
<keyword evidence="2" id="KW-1185">Reference proteome</keyword>
<evidence type="ECO:0000313" key="2">
    <source>
        <dbReference type="Proteomes" id="UP000035301"/>
    </source>
</evidence>
<reference evidence="1 2" key="1">
    <citation type="journal article" date="2015" name="Int. J. Syst. Evol. Microbiol.">
        <title>Methanoculleus sediminis sp. nov., a methanogen from sediments near a submarine mud volcano.</title>
        <authorList>
            <person name="Chen S.C."/>
            <person name="Chen M.F."/>
            <person name="Lai M.C."/>
            <person name="Weng C.Y."/>
            <person name="Wu S.Y."/>
            <person name="Lin S."/>
            <person name="Yang T.F."/>
            <person name="Chen P.C."/>
        </authorList>
    </citation>
    <scope>NUCLEOTIDE SEQUENCE [LARGE SCALE GENOMIC DNA]</scope>
    <source>
        <strain evidence="1 2">S3Fa</strain>
    </source>
</reference>
<proteinExistence type="predicted"/>
<protein>
    <submittedName>
        <fullName evidence="1">Uncharacterized protein</fullName>
    </submittedName>
</protein>
<comment type="caution">
    <text evidence="1">The sequence shown here is derived from an EMBL/GenBank/DDBJ whole genome shotgun (WGS) entry which is preliminary data.</text>
</comment>
<organism evidence="1 2">
    <name type="scientific">Methanoculleus sediminis</name>
    <dbReference type="NCBI Taxonomy" id="1550566"/>
    <lineage>
        <taxon>Archaea</taxon>
        <taxon>Methanobacteriati</taxon>
        <taxon>Methanobacteriota</taxon>
        <taxon>Stenosarchaea group</taxon>
        <taxon>Methanomicrobia</taxon>
        <taxon>Methanomicrobiales</taxon>
        <taxon>Methanomicrobiaceae</taxon>
        <taxon>Methanoculleus</taxon>
    </lineage>
</organism>